<feature type="compositionally biased region" description="Low complexity" evidence="1">
    <location>
        <begin position="1"/>
        <end position="18"/>
    </location>
</feature>
<sequence>MDRHSAFAATATGALDAGQPENETQRLDDTADATIHAPDDPHGLGCVCGDCTLVRWGGIALLCSLGVAAAVVHHDCQRRRNHICRRQHLANLLRACVTGAKAPSAQRTTCANALCFSSVFFSLCKNKQKTTTK</sequence>
<name>S4W0T9_9VIRU</name>
<evidence type="ECO:0000313" key="2">
    <source>
        <dbReference type="EMBL" id="AGO85411.1"/>
    </source>
</evidence>
<feature type="region of interest" description="Disordered" evidence="1">
    <location>
        <begin position="1"/>
        <end position="35"/>
    </location>
</feature>
<keyword evidence="3" id="KW-1185">Reference proteome</keyword>
<dbReference type="RefSeq" id="YP_008438488.1">
    <property type="nucleotide sequence ID" value="NC_022098.1"/>
</dbReference>
<accession>S4W0T9</accession>
<protein>
    <submittedName>
        <fullName evidence="2">Uncharacterized protein</fullName>
    </submittedName>
</protein>
<gene>
    <name evidence="2" type="ORF">psal_cds_1150</name>
</gene>
<dbReference type="KEGG" id="vg:16607680"/>
<dbReference type="EMBL" id="KC977571">
    <property type="protein sequence ID" value="AGO85411.1"/>
    <property type="molecule type" value="Genomic_DNA"/>
</dbReference>
<organism evidence="2 3">
    <name type="scientific">Pandoravirus salinus</name>
    <dbReference type="NCBI Taxonomy" id="1349410"/>
    <lineage>
        <taxon>Viruses</taxon>
        <taxon>Pandoravirus</taxon>
    </lineage>
</organism>
<reference evidence="2 3" key="1">
    <citation type="journal article" date="2013" name="Science">
        <title>Pandoraviruses: amoeba viruses with genomes up to 2.5 Mb reaching that of parasitic eukaryotes.</title>
        <authorList>
            <person name="Philippe N."/>
            <person name="Legendre M."/>
            <person name="Doutre G."/>
            <person name="Coute Y."/>
            <person name="Poirot O."/>
            <person name="Lescot M."/>
            <person name="Arslan D."/>
            <person name="Seltzer V."/>
            <person name="Bertaux L."/>
            <person name="Bruley C."/>
            <person name="Garin J."/>
            <person name="Claverie J.M."/>
            <person name="Abergel C."/>
        </authorList>
    </citation>
    <scope>NUCLEOTIDE SEQUENCE [LARGE SCALE GENOMIC DNA]</scope>
</reference>
<dbReference type="GeneID" id="16607680"/>
<evidence type="ECO:0000313" key="3">
    <source>
        <dbReference type="Proteomes" id="UP000204584"/>
    </source>
</evidence>
<dbReference type="Proteomes" id="UP000204584">
    <property type="component" value="Segment"/>
</dbReference>
<evidence type="ECO:0000256" key="1">
    <source>
        <dbReference type="SAM" id="MobiDB-lite"/>
    </source>
</evidence>
<proteinExistence type="predicted"/>